<protein>
    <submittedName>
        <fullName evidence="2">Uncharacterized protein</fullName>
    </submittedName>
</protein>
<sequence>MERKLKRMSVDRHGDGISLGLSSRFRGCLVEPIYLHLAGFAWSHETTLQRNMDMGTCSKSATGIRSNSEREPRKTRKEEMRPSPELDGWQANASSRIISGLAKVKDVCKPRPFLRVGTILHRNVSRMSMRRQDCPERETWGKTCPPLRKFSQVSQSPTTFGAYITVDIHRQCENGIIFLESLPPSFKGTTYGVLRKGS</sequence>
<evidence type="ECO:0000256" key="1">
    <source>
        <dbReference type="SAM" id="MobiDB-lite"/>
    </source>
</evidence>
<dbReference type="GeneID" id="24165200"/>
<accession>A0A0E1RV51</accession>
<proteinExistence type="predicted"/>
<dbReference type="EMBL" id="GG704915">
    <property type="protein sequence ID" value="EAS27869.2"/>
    <property type="molecule type" value="Genomic_DNA"/>
</dbReference>
<feature type="compositionally biased region" description="Polar residues" evidence="1">
    <location>
        <begin position="57"/>
        <end position="66"/>
    </location>
</feature>
<dbReference type="KEGG" id="cim:CIMG_13573"/>
<name>A0A0E1RV51_COCIM</name>
<reference evidence="3" key="2">
    <citation type="journal article" date="2010" name="Genome Res.">
        <title>Population genomic sequencing of Coccidioides fungi reveals recent hybridization and transposon control.</title>
        <authorList>
            <person name="Neafsey D.E."/>
            <person name="Barker B.M."/>
            <person name="Sharpton T.J."/>
            <person name="Stajich J.E."/>
            <person name="Park D.J."/>
            <person name="Whiston E."/>
            <person name="Hung C.-Y."/>
            <person name="McMahan C."/>
            <person name="White J."/>
            <person name="Sykes S."/>
            <person name="Heiman D."/>
            <person name="Young S."/>
            <person name="Zeng Q."/>
            <person name="Abouelleil A."/>
            <person name="Aftuck L."/>
            <person name="Bessette D."/>
            <person name="Brown A."/>
            <person name="FitzGerald M."/>
            <person name="Lui A."/>
            <person name="Macdonald J.P."/>
            <person name="Priest M."/>
            <person name="Orbach M.J."/>
            <person name="Galgiani J.N."/>
            <person name="Kirkland T.N."/>
            <person name="Cole G.T."/>
            <person name="Birren B.W."/>
            <person name="Henn M.R."/>
            <person name="Taylor J.W."/>
            <person name="Rounsley S.D."/>
        </authorList>
    </citation>
    <scope>GENOME REANNOTATION</scope>
    <source>
        <strain evidence="3">RS</strain>
    </source>
</reference>
<dbReference type="VEuPathDB" id="FungiDB:CIMG_13573"/>
<dbReference type="RefSeq" id="XP_001239452.2">
    <property type="nucleotide sequence ID" value="XM_001239451.2"/>
</dbReference>
<dbReference type="AlphaFoldDB" id="A0A0E1RV51"/>
<organism evidence="2 3">
    <name type="scientific">Coccidioides immitis (strain RS)</name>
    <name type="common">Valley fever fungus</name>
    <dbReference type="NCBI Taxonomy" id="246410"/>
    <lineage>
        <taxon>Eukaryota</taxon>
        <taxon>Fungi</taxon>
        <taxon>Dikarya</taxon>
        <taxon>Ascomycota</taxon>
        <taxon>Pezizomycotina</taxon>
        <taxon>Eurotiomycetes</taxon>
        <taxon>Eurotiomycetidae</taxon>
        <taxon>Onygenales</taxon>
        <taxon>Onygenaceae</taxon>
        <taxon>Coccidioides</taxon>
    </lineage>
</organism>
<evidence type="ECO:0000313" key="3">
    <source>
        <dbReference type="Proteomes" id="UP000001261"/>
    </source>
</evidence>
<reference evidence="3" key="1">
    <citation type="journal article" date="2009" name="Genome Res.">
        <title>Comparative genomic analyses of the human fungal pathogens Coccidioides and their relatives.</title>
        <authorList>
            <person name="Sharpton T.J."/>
            <person name="Stajich J.E."/>
            <person name="Rounsley S.D."/>
            <person name="Gardner M.J."/>
            <person name="Wortman J.R."/>
            <person name="Jordar V.S."/>
            <person name="Maiti R."/>
            <person name="Kodira C.D."/>
            <person name="Neafsey D.E."/>
            <person name="Zeng Q."/>
            <person name="Hung C.-Y."/>
            <person name="McMahan C."/>
            <person name="Muszewska A."/>
            <person name="Grynberg M."/>
            <person name="Mandel M.A."/>
            <person name="Kellner E.M."/>
            <person name="Barker B.M."/>
            <person name="Galgiani J.N."/>
            <person name="Orbach M.J."/>
            <person name="Kirkland T.N."/>
            <person name="Cole G.T."/>
            <person name="Henn M.R."/>
            <person name="Birren B.W."/>
            <person name="Taylor J.W."/>
        </authorList>
    </citation>
    <scope>NUCLEOTIDE SEQUENCE [LARGE SCALE GENOMIC DNA]</scope>
    <source>
        <strain evidence="3">RS</strain>
    </source>
</reference>
<dbReference type="InParanoid" id="A0A0E1RV51"/>
<evidence type="ECO:0000313" key="2">
    <source>
        <dbReference type="EMBL" id="EAS27869.2"/>
    </source>
</evidence>
<feature type="region of interest" description="Disordered" evidence="1">
    <location>
        <begin position="55"/>
        <end position="88"/>
    </location>
</feature>
<gene>
    <name evidence="2" type="ORF">CIMG_13573</name>
</gene>
<feature type="compositionally biased region" description="Basic and acidic residues" evidence="1">
    <location>
        <begin position="67"/>
        <end position="84"/>
    </location>
</feature>
<keyword evidence="3" id="KW-1185">Reference proteome</keyword>
<dbReference type="Proteomes" id="UP000001261">
    <property type="component" value="Unassembled WGS sequence"/>
</dbReference>